<feature type="compositionally biased region" description="Acidic residues" evidence="1">
    <location>
        <begin position="460"/>
        <end position="471"/>
    </location>
</feature>
<feature type="region of interest" description="Disordered" evidence="1">
    <location>
        <begin position="712"/>
        <end position="732"/>
    </location>
</feature>
<comment type="caution">
    <text evidence="2">The sequence shown here is derived from an EMBL/GenBank/DDBJ whole genome shotgun (WGS) entry which is preliminary data.</text>
</comment>
<evidence type="ECO:0000313" key="3">
    <source>
        <dbReference type="Proteomes" id="UP000265520"/>
    </source>
</evidence>
<feature type="compositionally biased region" description="Polar residues" evidence="1">
    <location>
        <begin position="609"/>
        <end position="629"/>
    </location>
</feature>
<feature type="compositionally biased region" description="Basic and acidic residues" evidence="1">
    <location>
        <begin position="716"/>
        <end position="725"/>
    </location>
</feature>
<feature type="compositionally biased region" description="Basic and acidic residues" evidence="1">
    <location>
        <begin position="389"/>
        <end position="416"/>
    </location>
</feature>
<name>A0A392LZU3_9FABA</name>
<accession>A0A392LZU3</accession>
<protein>
    <submittedName>
        <fullName evidence="2">Uncharacterized protein</fullName>
    </submittedName>
</protein>
<organism evidence="2 3">
    <name type="scientific">Trifolium medium</name>
    <dbReference type="NCBI Taxonomy" id="97028"/>
    <lineage>
        <taxon>Eukaryota</taxon>
        <taxon>Viridiplantae</taxon>
        <taxon>Streptophyta</taxon>
        <taxon>Embryophyta</taxon>
        <taxon>Tracheophyta</taxon>
        <taxon>Spermatophyta</taxon>
        <taxon>Magnoliopsida</taxon>
        <taxon>eudicotyledons</taxon>
        <taxon>Gunneridae</taxon>
        <taxon>Pentapetalae</taxon>
        <taxon>rosids</taxon>
        <taxon>fabids</taxon>
        <taxon>Fabales</taxon>
        <taxon>Fabaceae</taxon>
        <taxon>Papilionoideae</taxon>
        <taxon>50 kb inversion clade</taxon>
        <taxon>NPAAA clade</taxon>
        <taxon>Hologalegina</taxon>
        <taxon>IRL clade</taxon>
        <taxon>Trifolieae</taxon>
        <taxon>Trifolium</taxon>
    </lineage>
</organism>
<reference evidence="2 3" key="1">
    <citation type="journal article" date="2018" name="Front. Plant Sci.">
        <title>Red Clover (Trifolium pratense) and Zigzag Clover (T. medium) - A Picture of Genomic Similarities and Differences.</title>
        <authorList>
            <person name="Dluhosova J."/>
            <person name="Istvanek J."/>
            <person name="Nedelnik J."/>
            <person name="Repkova J."/>
        </authorList>
    </citation>
    <scope>NUCLEOTIDE SEQUENCE [LARGE SCALE GENOMIC DNA]</scope>
    <source>
        <strain evidence="3">cv. 10/8</strain>
        <tissue evidence="2">Leaf</tissue>
    </source>
</reference>
<evidence type="ECO:0000256" key="1">
    <source>
        <dbReference type="SAM" id="MobiDB-lite"/>
    </source>
</evidence>
<proteinExistence type="predicted"/>
<feature type="region of interest" description="Disordered" evidence="1">
    <location>
        <begin position="605"/>
        <end position="629"/>
    </location>
</feature>
<feature type="region of interest" description="Disordered" evidence="1">
    <location>
        <begin position="377"/>
        <end position="471"/>
    </location>
</feature>
<sequence length="795" mass="89829">MESASSSSTAQAIFSKLPIDTASQKQCYFKNKTINLSEEKFDLVLEQPVDFESLRANGYDVKSYFEEQGWMEFFDVINGPVYHIPVKDFWPKCDIITQNEADQEYNNKVAEDPGKNKGKSRKDLGLREFIEIEIRSSVSGYEVVITQSTFAELLKIPNDGIFKTFTPTSGRSSIFNTQIAKQCYVEGKLSNRTADLKPLQKVLVKIMFGSLFPKTGGTDQLSWDHRHFLYFLTALRKMNLAAYIFHQLCKNIKSAQHSSEQTPQVVYPRLMGGIFYRCGVIQRIIDAGEEAKDILEEQRASFITGTKFSTAYEEEAAPIQKHYAVYDNEPKEVILEYIRLMKEIGVKITGKDIGKASPVGKQKERKKVVKEEILEENTTSKVGASESKVASEEVRTSKVDSSEKDITKAVKEEIPKKSRSKKSKSKRKITPLVVYSPDSEETEEEQPQLKRKRLVLSNSEDLESEAMETEADTGNSNLIIDNVPILQAQNPPSSSTTNKPTEESMFTPLNIIHPPKLSDLPPITKNTDIDTLEESQRIAIEIHKNKSNEIKNLYHLYQDQANQNQQNSSLNILEHHLQGELPTQNSELATQINPEIKPIDSEAEKIQEVETSQTLDNPTSEQSPRTLTETEVVNDTQFRISPNPSITTIPVKHIYEKLIAQCSQKPSSSSPLAPHISNVCTPNPFKQIGKLLNDHAFQNVLNKLNALNSEIATSEHSPEPEHSDSEPSGSVILKAPPVTNQELAKICNKIIDRLKNLHQLRYSFTDPHLYYSVWESLRDDIDTDLTRFRMVIGMS</sequence>
<dbReference type="AlphaFoldDB" id="A0A392LZU3"/>
<feature type="compositionally biased region" description="Basic residues" evidence="1">
    <location>
        <begin position="417"/>
        <end position="429"/>
    </location>
</feature>
<dbReference type="EMBL" id="LXQA010001171">
    <property type="protein sequence ID" value="MCH80540.1"/>
    <property type="molecule type" value="Genomic_DNA"/>
</dbReference>
<dbReference type="Proteomes" id="UP000265520">
    <property type="component" value="Unassembled WGS sequence"/>
</dbReference>
<evidence type="ECO:0000313" key="2">
    <source>
        <dbReference type="EMBL" id="MCH80540.1"/>
    </source>
</evidence>
<keyword evidence="3" id="KW-1185">Reference proteome</keyword>
<gene>
    <name evidence="2" type="ORF">A2U01_0001310</name>
</gene>